<evidence type="ECO:0000313" key="13">
    <source>
        <dbReference type="Proteomes" id="UP000824219"/>
    </source>
</evidence>
<dbReference type="InterPro" id="IPR036179">
    <property type="entry name" value="Ig-like_dom_sf"/>
</dbReference>
<gene>
    <name evidence="12" type="ORF">KOW79_012662</name>
</gene>
<keyword evidence="5" id="KW-1133">Transmembrane helix</keyword>
<dbReference type="EMBL" id="JAHKSW010000014">
    <property type="protein sequence ID" value="KAG7324646.1"/>
    <property type="molecule type" value="Genomic_DNA"/>
</dbReference>
<dbReference type="Gene3D" id="2.60.40.10">
    <property type="entry name" value="Immunoglobulins"/>
    <property type="match status" value="2"/>
</dbReference>
<evidence type="ECO:0000256" key="6">
    <source>
        <dbReference type="ARBA" id="ARBA00023136"/>
    </source>
</evidence>
<evidence type="ECO:0000256" key="11">
    <source>
        <dbReference type="SAM" id="SignalP"/>
    </source>
</evidence>
<evidence type="ECO:0008006" key="14">
    <source>
        <dbReference type="Google" id="ProtNLM"/>
    </source>
</evidence>
<keyword evidence="13" id="KW-1185">Reference proteome</keyword>
<evidence type="ECO:0000256" key="4">
    <source>
        <dbReference type="ARBA" id="ARBA00022729"/>
    </source>
</evidence>
<organism evidence="12 13">
    <name type="scientific">Hemibagrus wyckioides</name>
    <dbReference type="NCBI Taxonomy" id="337641"/>
    <lineage>
        <taxon>Eukaryota</taxon>
        <taxon>Metazoa</taxon>
        <taxon>Chordata</taxon>
        <taxon>Craniata</taxon>
        <taxon>Vertebrata</taxon>
        <taxon>Euteleostomi</taxon>
        <taxon>Actinopterygii</taxon>
        <taxon>Neopterygii</taxon>
        <taxon>Teleostei</taxon>
        <taxon>Ostariophysi</taxon>
        <taxon>Siluriformes</taxon>
        <taxon>Bagridae</taxon>
        <taxon>Hemibagrus</taxon>
    </lineage>
</organism>
<keyword evidence="9" id="KW-0325">Glycoprotein</keyword>
<keyword evidence="4 11" id="KW-0732">Signal</keyword>
<proteinExistence type="predicted"/>
<dbReference type="AlphaFoldDB" id="A0A9D3NLA1"/>
<keyword evidence="8" id="KW-0675">Receptor</keyword>
<evidence type="ECO:0000256" key="10">
    <source>
        <dbReference type="ARBA" id="ARBA00023319"/>
    </source>
</evidence>
<feature type="chain" id="PRO_5038701490" description="Ig-like domain-containing protein" evidence="11">
    <location>
        <begin position="18"/>
        <end position="300"/>
    </location>
</feature>
<evidence type="ECO:0000256" key="2">
    <source>
        <dbReference type="ARBA" id="ARBA00022475"/>
    </source>
</evidence>
<keyword evidence="2" id="KW-1003">Cell membrane</keyword>
<evidence type="ECO:0000256" key="7">
    <source>
        <dbReference type="ARBA" id="ARBA00023157"/>
    </source>
</evidence>
<dbReference type="GO" id="GO:0007166">
    <property type="term" value="P:cell surface receptor signaling pathway"/>
    <property type="evidence" value="ECO:0007669"/>
    <property type="project" value="TreeGrafter"/>
</dbReference>
<evidence type="ECO:0000256" key="9">
    <source>
        <dbReference type="ARBA" id="ARBA00023180"/>
    </source>
</evidence>
<evidence type="ECO:0000256" key="1">
    <source>
        <dbReference type="ARBA" id="ARBA00004251"/>
    </source>
</evidence>
<sequence>MSLLYIYILLLAACVDGEDPLITVSARVGSTVILPCKLTEVFTQTSLIRWKMNNELVIERSINATSSGSGYEGRVDIPVDELRKGNCSLVLKDVRITEDRFYKTFTVENVDSTNPTEVKEITRVRLSVYAIQISARVGSTAVLPCEWRNLSIQTHHVEWYVDSEIVLERDDEELFVGVGYKGRLDVPKDELLKGNCSLVLKNVSVTDALVYRSAMVLPETKKSVLVQTVKLSVDVSMHVVDSETAVLELMVEDPAERMTTPWSVVLELMGDEKAERMTNPETEVLALIGDDPADLKTQAS</sequence>
<evidence type="ECO:0000256" key="5">
    <source>
        <dbReference type="ARBA" id="ARBA00022989"/>
    </source>
</evidence>
<name>A0A9D3NLA1_9TELE</name>
<keyword evidence="10" id="KW-0393">Immunoglobulin domain</keyword>
<dbReference type="GO" id="GO:0009897">
    <property type="term" value="C:external side of plasma membrane"/>
    <property type="evidence" value="ECO:0007669"/>
    <property type="project" value="TreeGrafter"/>
</dbReference>
<accession>A0A9D3NLA1</accession>
<protein>
    <recommendedName>
        <fullName evidence="14">Ig-like domain-containing protein</fullName>
    </recommendedName>
</protein>
<dbReference type="OrthoDB" id="10012075at2759"/>
<dbReference type="PANTHER" id="PTHR25466:SF11">
    <property type="entry name" value="GALECTIN 17-RELATED"/>
    <property type="match status" value="1"/>
</dbReference>
<keyword evidence="7" id="KW-1015">Disulfide bond</keyword>
<dbReference type="SUPFAM" id="SSF48726">
    <property type="entry name" value="Immunoglobulin"/>
    <property type="match status" value="2"/>
</dbReference>
<dbReference type="InterPro" id="IPR051713">
    <property type="entry name" value="T-cell_Activation_Regulation"/>
</dbReference>
<reference evidence="12 13" key="1">
    <citation type="submission" date="2021-06" db="EMBL/GenBank/DDBJ databases">
        <title>Chromosome-level genome assembly of the red-tail catfish (Hemibagrus wyckioides).</title>
        <authorList>
            <person name="Shao F."/>
        </authorList>
    </citation>
    <scope>NUCLEOTIDE SEQUENCE [LARGE SCALE GENOMIC DNA]</scope>
    <source>
        <strain evidence="12">EC202008001</strain>
        <tissue evidence="12">Blood</tissue>
    </source>
</reference>
<feature type="signal peptide" evidence="11">
    <location>
        <begin position="1"/>
        <end position="17"/>
    </location>
</feature>
<dbReference type="GO" id="GO:0031295">
    <property type="term" value="P:T cell costimulation"/>
    <property type="evidence" value="ECO:0007669"/>
    <property type="project" value="TreeGrafter"/>
</dbReference>
<comment type="subcellular location">
    <subcellularLocation>
        <location evidence="1">Cell membrane</location>
        <topology evidence="1">Single-pass type I membrane protein</topology>
    </subcellularLocation>
</comment>
<keyword evidence="6" id="KW-0472">Membrane</keyword>
<keyword evidence="3" id="KW-0812">Transmembrane</keyword>
<dbReference type="InterPro" id="IPR013783">
    <property type="entry name" value="Ig-like_fold"/>
</dbReference>
<dbReference type="GO" id="GO:0042130">
    <property type="term" value="P:negative regulation of T cell proliferation"/>
    <property type="evidence" value="ECO:0007669"/>
    <property type="project" value="TreeGrafter"/>
</dbReference>
<dbReference type="GO" id="GO:0006955">
    <property type="term" value="P:immune response"/>
    <property type="evidence" value="ECO:0007669"/>
    <property type="project" value="TreeGrafter"/>
</dbReference>
<evidence type="ECO:0000256" key="3">
    <source>
        <dbReference type="ARBA" id="ARBA00022692"/>
    </source>
</evidence>
<dbReference type="GO" id="GO:0071222">
    <property type="term" value="P:cellular response to lipopolysaccharide"/>
    <property type="evidence" value="ECO:0007669"/>
    <property type="project" value="TreeGrafter"/>
</dbReference>
<evidence type="ECO:0000313" key="12">
    <source>
        <dbReference type="EMBL" id="KAG7324646.1"/>
    </source>
</evidence>
<dbReference type="PANTHER" id="PTHR25466">
    <property type="entry name" value="T-LYMPHOCYTE ACTIVATION ANTIGEN"/>
    <property type="match status" value="1"/>
</dbReference>
<comment type="caution">
    <text evidence="12">The sequence shown here is derived from an EMBL/GenBank/DDBJ whole genome shotgun (WGS) entry which is preliminary data.</text>
</comment>
<evidence type="ECO:0000256" key="8">
    <source>
        <dbReference type="ARBA" id="ARBA00023170"/>
    </source>
</evidence>
<dbReference type="Proteomes" id="UP000824219">
    <property type="component" value="Linkage Group LG14"/>
</dbReference>
<dbReference type="GO" id="GO:0042102">
    <property type="term" value="P:positive regulation of T cell proliferation"/>
    <property type="evidence" value="ECO:0007669"/>
    <property type="project" value="TreeGrafter"/>
</dbReference>